<comment type="similarity">
    <text evidence="1">Belongs to the Bcl-2 family.</text>
</comment>
<evidence type="ECO:0000256" key="2">
    <source>
        <dbReference type="ARBA" id="ARBA00022703"/>
    </source>
</evidence>
<dbReference type="GO" id="GO:0005741">
    <property type="term" value="C:mitochondrial outer membrane"/>
    <property type="evidence" value="ECO:0007669"/>
    <property type="project" value="TreeGrafter"/>
</dbReference>
<dbReference type="InterPro" id="IPR020717">
    <property type="entry name" value="Bcl2_BH1_motif_CS"/>
</dbReference>
<name>A0A9Q1ATY8_9SAUR</name>
<evidence type="ECO:0000313" key="5">
    <source>
        <dbReference type="Proteomes" id="UP001142489"/>
    </source>
</evidence>
<dbReference type="PROSITE" id="PS50062">
    <property type="entry name" value="BCL2_FAMILY"/>
    <property type="match status" value="1"/>
</dbReference>
<dbReference type="PROSITE" id="PS01258">
    <property type="entry name" value="BH2"/>
    <property type="match status" value="1"/>
</dbReference>
<dbReference type="SUPFAM" id="SSF56854">
    <property type="entry name" value="Bcl-2 inhibitors of programmed cell death"/>
    <property type="match status" value="1"/>
</dbReference>
<dbReference type="GO" id="GO:0015267">
    <property type="term" value="F:channel activity"/>
    <property type="evidence" value="ECO:0007669"/>
    <property type="project" value="TreeGrafter"/>
</dbReference>
<dbReference type="InterPro" id="IPR026298">
    <property type="entry name" value="Bcl-2_fam"/>
</dbReference>
<dbReference type="InterPro" id="IPR013282">
    <property type="entry name" value="Bcl2A1"/>
</dbReference>
<dbReference type="PROSITE" id="PS01080">
    <property type="entry name" value="BH1"/>
    <property type="match status" value="1"/>
</dbReference>
<dbReference type="Proteomes" id="UP001142489">
    <property type="component" value="Unassembled WGS sequence"/>
</dbReference>
<dbReference type="InterPro" id="IPR020726">
    <property type="entry name" value="Bcl2_BH2_motif_CS"/>
</dbReference>
<dbReference type="InterPro" id="IPR046371">
    <property type="entry name" value="Bcl-2_BH1-3"/>
</dbReference>
<accession>A0A9Q1ATY8</accession>
<dbReference type="AlphaFoldDB" id="A0A9Q1ATY8"/>
<keyword evidence="5" id="KW-1185">Reference proteome</keyword>
<comment type="caution">
    <text evidence="4">The sequence shown here is derived from an EMBL/GenBank/DDBJ whole genome shotgun (WGS) entry which is preliminary data.</text>
</comment>
<dbReference type="SMART" id="SM00337">
    <property type="entry name" value="BCL"/>
    <property type="match status" value="1"/>
</dbReference>
<dbReference type="GO" id="GO:0008053">
    <property type="term" value="P:mitochondrial fusion"/>
    <property type="evidence" value="ECO:0007669"/>
    <property type="project" value="TreeGrafter"/>
</dbReference>
<dbReference type="EMBL" id="JAPFRF010000014">
    <property type="protein sequence ID" value="KAJ7311075.1"/>
    <property type="molecule type" value="Genomic_DNA"/>
</dbReference>
<dbReference type="GO" id="GO:0001836">
    <property type="term" value="P:release of cytochrome c from mitochondria"/>
    <property type="evidence" value="ECO:0007669"/>
    <property type="project" value="TreeGrafter"/>
</dbReference>
<dbReference type="GO" id="GO:0051400">
    <property type="term" value="F:BH domain binding"/>
    <property type="evidence" value="ECO:0007669"/>
    <property type="project" value="TreeGrafter"/>
</dbReference>
<dbReference type="Gene3D" id="1.10.437.10">
    <property type="entry name" value="Blc2-like"/>
    <property type="match status" value="1"/>
</dbReference>
<keyword evidence="2" id="KW-0053">Apoptosis</keyword>
<reference evidence="4" key="1">
    <citation type="journal article" date="2023" name="DNA Res.">
        <title>Chromosome-level genome assembly of Phrynocephalus forsythii using third-generation DNA sequencing and Hi-C analysis.</title>
        <authorList>
            <person name="Qi Y."/>
            <person name="Zhao W."/>
            <person name="Zhao Y."/>
            <person name="Niu C."/>
            <person name="Cao S."/>
            <person name="Zhang Y."/>
        </authorList>
    </citation>
    <scope>NUCLEOTIDE SEQUENCE</scope>
    <source>
        <tissue evidence="4">Muscle</tissue>
    </source>
</reference>
<proteinExistence type="inferred from homology"/>
<sequence>MEHLAFLDVFSLVQDYLKHISRERGRCEAPPSKAAEVLRNVGSSLQKEVGSHLQPCLDSLEIRSVDEASRIFRQVMDEEFADGNTNWGRILTIFVFGGILAEKLQGQGVPLEEKNLEQIAHFIAKYIIRTKAKWISEHGGWEDGFVARFEENKPWLSVHNMKATIASVFSFFSQYY</sequence>
<dbReference type="CDD" id="cd06845">
    <property type="entry name" value="Bcl-2_like"/>
    <property type="match status" value="1"/>
</dbReference>
<gene>
    <name evidence="4" type="ORF">JRQ81_006673</name>
</gene>
<dbReference type="GO" id="GO:0097192">
    <property type="term" value="P:extrinsic apoptotic signaling pathway in absence of ligand"/>
    <property type="evidence" value="ECO:0007669"/>
    <property type="project" value="TreeGrafter"/>
</dbReference>
<evidence type="ECO:0000256" key="1">
    <source>
        <dbReference type="ARBA" id="ARBA00009458"/>
    </source>
</evidence>
<dbReference type="GO" id="GO:0043066">
    <property type="term" value="P:negative regulation of apoptotic process"/>
    <property type="evidence" value="ECO:0007669"/>
    <property type="project" value="InterPro"/>
</dbReference>
<dbReference type="InterPro" id="IPR002475">
    <property type="entry name" value="Bcl2-like"/>
</dbReference>
<dbReference type="OrthoDB" id="8856583at2759"/>
<evidence type="ECO:0000259" key="3">
    <source>
        <dbReference type="SMART" id="SM00337"/>
    </source>
</evidence>
<dbReference type="PANTHER" id="PTHR11256:SF10">
    <property type="entry name" value="BCL-2-RELATED PROTEIN A1"/>
    <property type="match status" value="1"/>
</dbReference>
<dbReference type="InterPro" id="IPR036834">
    <property type="entry name" value="Bcl-2-like_sf"/>
</dbReference>
<protein>
    <recommendedName>
        <fullName evidence="3">Bcl-2 Bcl-2 homology region 1-3 domain-containing protein</fullName>
    </recommendedName>
</protein>
<evidence type="ECO:0000313" key="4">
    <source>
        <dbReference type="EMBL" id="KAJ7311075.1"/>
    </source>
</evidence>
<dbReference type="Pfam" id="PF00452">
    <property type="entry name" value="Bcl-2"/>
    <property type="match status" value="1"/>
</dbReference>
<dbReference type="PRINTS" id="PR01862">
    <property type="entry name" value="BCL2FAMILY"/>
</dbReference>
<dbReference type="PRINTS" id="PR01867">
    <property type="entry name" value="BCL2RLATEDA1"/>
</dbReference>
<dbReference type="PANTHER" id="PTHR11256">
    <property type="entry name" value="BCL-2 RELATED"/>
    <property type="match status" value="1"/>
</dbReference>
<organism evidence="4 5">
    <name type="scientific">Phrynocephalus forsythii</name>
    <dbReference type="NCBI Taxonomy" id="171643"/>
    <lineage>
        <taxon>Eukaryota</taxon>
        <taxon>Metazoa</taxon>
        <taxon>Chordata</taxon>
        <taxon>Craniata</taxon>
        <taxon>Vertebrata</taxon>
        <taxon>Euteleostomi</taxon>
        <taxon>Lepidosauria</taxon>
        <taxon>Squamata</taxon>
        <taxon>Bifurcata</taxon>
        <taxon>Unidentata</taxon>
        <taxon>Episquamata</taxon>
        <taxon>Toxicofera</taxon>
        <taxon>Iguania</taxon>
        <taxon>Acrodonta</taxon>
        <taxon>Agamidae</taxon>
        <taxon>Agaminae</taxon>
        <taxon>Phrynocephalus</taxon>
    </lineage>
</organism>
<feature type="domain" description="Bcl-2 Bcl-2 homology region 1-3" evidence="3">
    <location>
        <begin position="38"/>
        <end position="141"/>
    </location>
</feature>
<dbReference type="GO" id="GO:0008630">
    <property type="term" value="P:intrinsic apoptotic signaling pathway in response to DNA damage"/>
    <property type="evidence" value="ECO:0007669"/>
    <property type="project" value="TreeGrafter"/>
</dbReference>